<dbReference type="EMBL" id="BARW01039331">
    <property type="protein sequence ID" value="GAJ19620.1"/>
    <property type="molecule type" value="Genomic_DNA"/>
</dbReference>
<dbReference type="GO" id="GO:0006352">
    <property type="term" value="P:DNA-templated transcription initiation"/>
    <property type="evidence" value="ECO:0007669"/>
    <property type="project" value="InterPro"/>
</dbReference>
<proteinExistence type="predicted"/>
<dbReference type="Gene3D" id="1.20.140.160">
    <property type="match status" value="1"/>
</dbReference>
<dbReference type="InterPro" id="IPR007630">
    <property type="entry name" value="RNA_pol_sigma70_r4"/>
</dbReference>
<gene>
    <name evidence="2" type="ORF">S12H4_59955</name>
</gene>
<dbReference type="InterPro" id="IPR013324">
    <property type="entry name" value="RNA_pol_sigma_r3/r4-like"/>
</dbReference>
<evidence type="ECO:0000259" key="1">
    <source>
        <dbReference type="Pfam" id="PF04545"/>
    </source>
</evidence>
<feature type="domain" description="RNA polymerase sigma-70 region 4" evidence="1">
    <location>
        <begin position="22"/>
        <end position="66"/>
    </location>
</feature>
<reference evidence="2" key="1">
    <citation type="journal article" date="2014" name="Front. Microbiol.">
        <title>High frequency of phylogenetically diverse reductive dehalogenase-homologous genes in deep subseafloor sedimentary metagenomes.</title>
        <authorList>
            <person name="Kawai M."/>
            <person name="Futagami T."/>
            <person name="Toyoda A."/>
            <person name="Takaki Y."/>
            <person name="Nishi S."/>
            <person name="Hori S."/>
            <person name="Arai W."/>
            <person name="Tsubouchi T."/>
            <person name="Morono Y."/>
            <person name="Uchiyama I."/>
            <person name="Ito T."/>
            <person name="Fujiyama A."/>
            <person name="Inagaki F."/>
            <person name="Takami H."/>
        </authorList>
    </citation>
    <scope>NUCLEOTIDE SEQUENCE</scope>
    <source>
        <strain evidence="2">Expedition CK06-06</strain>
    </source>
</reference>
<name>X1W056_9ZZZZ</name>
<evidence type="ECO:0000313" key="2">
    <source>
        <dbReference type="EMBL" id="GAJ19620.1"/>
    </source>
</evidence>
<dbReference type="AlphaFoldDB" id="X1W056"/>
<dbReference type="GO" id="GO:0003700">
    <property type="term" value="F:DNA-binding transcription factor activity"/>
    <property type="evidence" value="ECO:0007669"/>
    <property type="project" value="InterPro"/>
</dbReference>
<dbReference type="Pfam" id="PF04545">
    <property type="entry name" value="Sigma70_r4"/>
    <property type="match status" value="1"/>
</dbReference>
<sequence>MLMNTLENILREVDMERGYQLLTPRERKIISLYYLEGYKDKEIATFYGITQQVINRLRKKGINKLKIF</sequence>
<accession>X1W056</accession>
<dbReference type="SUPFAM" id="SSF88659">
    <property type="entry name" value="Sigma3 and sigma4 domains of RNA polymerase sigma factors"/>
    <property type="match status" value="1"/>
</dbReference>
<comment type="caution">
    <text evidence="2">The sequence shown here is derived from an EMBL/GenBank/DDBJ whole genome shotgun (WGS) entry which is preliminary data.</text>
</comment>
<protein>
    <recommendedName>
        <fullName evidence="1">RNA polymerase sigma-70 region 4 domain-containing protein</fullName>
    </recommendedName>
</protein>
<organism evidence="2">
    <name type="scientific">marine sediment metagenome</name>
    <dbReference type="NCBI Taxonomy" id="412755"/>
    <lineage>
        <taxon>unclassified sequences</taxon>
        <taxon>metagenomes</taxon>
        <taxon>ecological metagenomes</taxon>
    </lineage>
</organism>